<keyword evidence="3" id="KW-1185">Reference proteome</keyword>
<evidence type="ECO:0000256" key="1">
    <source>
        <dbReference type="SAM" id="Phobius"/>
    </source>
</evidence>
<organism evidence="2 3">
    <name type="scientific">Flavobacterium buctense</name>
    <dbReference type="NCBI Taxonomy" id="1648146"/>
    <lineage>
        <taxon>Bacteria</taxon>
        <taxon>Pseudomonadati</taxon>
        <taxon>Bacteroidota</taxon>
        <taxon>Flavobacteriia</taxon>
        <taxon>Flavobacteriales</taxon>
        <taxon>Flavobacteriaceae</taxon>
        <taxon>Flavobacterium</taxon>
    </lineage>
</organism>
<comment type="caution">
    <text evidence="2">The sequence shown here is derived from an EMBL/GenBank/DDBJ whole genome shotgun (WGS) entry which is preliminary data.</text>
</comment>
<proteinExistence type="predicted"/>
<keyword evidence="1" id="KW-0472">Membrane</keyword>
<dbReference type="RefSeq" id="WP_187659870.1">
    <property type="nucleotide sequence ID" value="NZ_JACTAB010000002.1"/>
</dbReference>
<feature type="transmembrane region" description="Helical" evidence="1">
    <location>
        <begin position="5"/>
        <end position="24"/>
    </location>
</feature>
<gene>
    <name evidence="2" type="ORF">WMW71_11375</name>
</gene>
<keyword evidence="1" id="KW-0812">Transmembrane</keyword>
<evidence type="ECO:0008006" key="4">
    <source>
        <dbReference type="Google" id="ProtNLM"/>
    </source>
</evidence>
<sequence length="119" mass="13536">MKKAIFIFIVCNIVAFFIILSTAIDTSKENSIEVSGTVKSIYEGGVKDVVFELENHKTSYYINRGFENGFEMAKAKKDFEEKKVTLFYAKSWTPLAPFGTTCKHITRLSVNDSVVFSEW</sequence>
<dbReference type="EMBL" id="JBBPCB010000007">
    <property type="protein sequence ID" value="MEK8180941.1"/>
    <property type="molecule type" value="Genomic_DNA"/>
</dbReference>
<accession>A0ABU9E2R4</accession>
<name>A0ABU9E2R4_9FLAO</name>
<evidence type="ECO:0000313" key="3">
    <source>
        <dbReference type="Proteomes" id="UP001491349"/>
    </source>
</evidence>
<dbReference type="Proteomes" id="UP001491349">
    <property type="component" value="Unassembled WGS sequence"/>
</dbReference>
<keyword evidence="1" id="KW-1133">Transmembrane helix</keyword>
<reference evidence="2 3" key="1">
    <citation type="submission" date="2024-04" db="EMBL/GenBank/DDBJ databases">
        <title>draft genome sequnece of Flavobacterium buctense JCM 30750.</title>
        <authorList>
            <person name="Kim D.-U."/>
        </authorList>
    </citation>
    <scope>NUCLEOTIDE SEQUENCE [LARGE SCALE GENOMIC DNA]</scope>
    <source>
        <strain evidence="2 3">JCM 30750</strain>
    </source>
</reference>
<protein>
    <recommendedName>
        <fullName evidence="4">DUF4430 domain-containing protein</fullName>
    </recommendedName>
</protein>
<evidence type="ECO:0000313" key="2">
    <source>
        <dbReference type="EMBL" id="MEK8180941.1"/>
    </source>
</evidence>